<name>S8FPY2_FOMSC</name>
<dbReference type="AlphaFoldDB" id="S8FPY2"/>
<dbReference type="EMBL" id="KE504130">
    <property type="protein sequence ID" value="EPT03326.1"/>
    <property type="molecule type" value="Genomic_DNA"/>
</dbReference>
<dbReference type="InterPro" id="IPR040976">
    <property type="entry name" value="Pkinase_fungal"/>
</dbReference>
<organism evidence="3 4">
    <name type="scientific">Fomitopsis schrenkii</name>
    <name type="common">Brown rot fungus</name>
    <dbReference type="NCBI Taxonomy" id="2126942"/>
    <lineage>
        <taxon>Eukaryota</taxon>
        <taxon>Fungi</taxon>
        <taxon>Dikarya</taxon>
        <taxon>Basidiomycota</taxon>
        <taxon>Agaricomycotina</taxon>
        <taxon>Agaricomycetes</taxon>
        <taxon>Polyporales</taxon>
        <taxon>Fomitopsis</taxon>
    </lineage>
</organism>
<keyword evidence="4" id="KW-1185">Reference proteome</keyword>
<evidence type="ECO:0000313" key="4">
    <source>
        <dbReference type="Proteomes" id="UP000015241"/>
    </source>
</evidence>
<evidence type="ECO:0000259" key="2">
    <source>
        <dbReference type="PROSITE" id="PS50011"/>
    </source>
</evidence>
<dbReference type="GO" id="GO:0005524">
    <property type="term" value="F:ATP binding"/>
    <property type="evidence" value="ECO:0007669"/>
    <property type="project" value="InterPro"/>
</dbReference>
<dbReference type="Proteomes" id="UP000015241">
    <property type="component" value="Unassembled WGS sequence"/>
</dbReference>
<dbReference type="PROSITE" id="PS50011">
    <property type="entry name" value="PROTEIN_KINASE_DOM"/>
    <property type="match status" value="1"/>
</dbReference>
<dbReference type="Pfam" id="PF17667">
    <property type="entry name" value="Pkinase_fungal"/>
    <property type="match status" value="1"/>
</dbReference>
<gene>
    <name evidence="3" type="ORF">FOMPIDRAFT_1116386</name>
</gene>
<reference evidence="3 4" key="1">
    <citation type="journal article" date="2012" name="Science">
        <title>The Paleozoic origin of enzymatic lignin decomposition reconstructed from 31 fungal genomes.</title>
        <authorList>
            <person name="Floudas D."/>
            <person name="Binder M."/>
            <person name="Riley R."/>
            <person name="Barry K."/>
            <person name="Blanchette R.A."/>
            <person name="Henrissat B."/>
            <person name="Martinez A.T."/>
            <person name="Otillar R."/>
            <person name="Spatafora J.W."/>
            <person name="Yadav J.S."/>
            <person name="Aerts A."/>
            <person name="Benoit I."/>
            <person name="Boyd A."/>
            <person name="Carlson A."/>
            <person name="Copeland A."/>
            <person name="Coutinho P.M."/>
            <person name="de Vries R.P."/>
            <person name="Ferreira P."/>
            <person name="Findley K."/>
            <person name="Foster B."/>
            <person name="Gaskell J."/>
            <person name="Glotzer D."/>
            <person name="Gorecki P."/>
            <person name="Heitman J."/>
            <person name="Hesse C."/>
            <person name="Hori C."/>
            <person name="Igarashi K."/>
            <person name="Jurgens J.A."/>
            <person name="Kallen N."/>
            <person name="Kersten P."/>
            <person name="Kohler A."/>
            <person name="Kuees U."/>
            <person name="Kumar T.K.A."/>
            <person name="Kuo A."/>
            <person name="LaButti K."/>
            <person name="Larrondo L.F."/>
            <person name="Lindquist E."/>
            <person name="Ling A."/>
            <person name="Lombard V."/>
            <person name="Lucas S."/>
            <person name="Lundell T."/>
            <person name="Martin R."/>
            <person name="McLaughlin D.J."/>
            <person name="Morgenstern I."/>
            <person name="Morin E."/>
            <person name="Murat C."/>
            <person name="Nagy L.G."/>
            <person name="Nolan M."/>
            <person name="Ohm R.A."/>
            <person name="Patyshakuliyeva A."/>
            <person name="Rokas A."/>
            <person name="Ruiz-Duenas F.J."/>
            <person name="Sabat G."/>
            <person name="Salamov A."/>
            <person name="Samejima M."/>
            <person name="Schmutz J."/>
            <person name="Slot J.C."/>
            <person name="St John F."/>
            <person name="Stenlid J."/>
            <person name="Sun H."/>
            <person name="Sun S."/>
            <person name="Syed K."/>
            <person name="Tsang A."/>
            <person name="Wiebenga A."/>
            <person name="Young D."/>
            <person name="Pisabarro A."/>
            <person name="Eastwood D.C."/>
            <person name="Martin F."/>
            <person name="Cullen D."/>
            <person name="Grigoriev I.V."/>
            <person name="Hibbett D.S."/>
        </authorList>
    </citation>
    <scope>NUCLEOTIDE SEQUENCE</scope>
    <source>
        <strain evidence="4">FP-58527</strain>
    </source>
</reference>
<accession>S8FPY2</accession>
<dbReference type="PANTHER" id="PTHR38248">
    <property type="entry name" value="FUNK1 6"/>
    <property type="match status" value="1"/>
</dbReference>
<dbReference type="HOGENOM" id="CLU_059058_0_0_1"/>
<feature type="domain" description="Protein kinase" evidence="2">
    <location>
        <begin position="1"/>
        <end position="215"/>
    </location>
</feature>
<evidence type="ECO:0000313" key="3">
    <source>
        <dbReference type="EMBL" id="EPT03326.1"/>
    </source>
</evidence>
<dbReference type="OrthoDB" id="2692985at2759"/>
<dbReference type="InterPro" id="IPR000719">
    <property type="entry name" value="Prot_kinase_dom"/>
</dbReference>
<proteinExistence type="predicted"/>
<dbReference type="SUPFAM" id="SSF56112">
    <property type="entry name" value="Protein kinase-like (PK-like)"/>
    <property type="match status" value="1"/>
</dbReference>
<dbReference type="Gene3D" id="1.10.510.10">
    <property type="entry name" value="Transferase(Phosphotransferase) domain 1"/>
    <property type="match status" value="1"/>
</dbReference>
<protein>
    <recommendedName>
        <fullName evidence="2">Protein kinase domain-containing protein</fullName>
    </recommendedName>
</protein>
<dbReference type="GO" id="GO:0004672">
    <property type="term" value="F:protein kinase activity"/>
    <property type="evidence" value="ECO:0007669"/>
    <property type="project" value="InterPro"/>
</dbReference>
<sequence>SQVRICLHTVGTPLADFQSTRELIVAFRDAIEGHRRAYELGGVIHRDISEGNVMMARHCARFHGFIHDFAYSFKKPDESKVRTVSASRCEIEMSFLQGTKLFMAIEILSSEVTHEARHDLESFYWLLVYILLRHTNHDHPDGKAAFGELFTVVNSRQFAKFNFSWITYPAVPLTVPGNAPLNALLEGFRDALVGNFPSLLPPRPQVTHAQILALFDQALAVEDWPKDDAALKWVPPADIYVTEEVVASSGMLTTKGTRDDSTATHSLVPRLD</sequence>
<feature type="non-terminal residue" evidence="3">
    <location>
        <position position="1"/>
    </location>
</feature>
<dbReference type="InterPro" id="IPR011009">
    <property type="entry name" value="Kinase-like_dom_sf"/>
</dbReference>
<feature type="region of interest" description="Disordered" evidence="1">
    <location>
        <begin position="253"/>
        <end position="272"/>
    </location>
</feature>
<dbReference type="PANTHER" id="PTHR38248:SF2">
    <property type="entry name" value="FUNK1 11"/>
    <property type="match status" value="1"/>
</dbReference>
<evidence type="ECO:0000256" key="1">
    <source>
        <dbReference type="SAM" id="MobiDB-lite"/>
    </source>
</evidence>
<dbReference type="InParanoid" id="S8FPY2"/>
<dbReference type="STRING" id="743788.S8FPY2"/>